<dbReference type="GO" id="GO:0007165">
    <property type="term" value="P:signal transduction"/>
    <property type="evidence" value="ECO:0007669"/>
    <property type="project" value="TreeGrafter"/>
</dbReference>
<comment type="catalytic activity">
    <reaction evidence="1 10">
        <text>a myo-inositol phosphate + H2O = myo-inositol + phosphate</text>
        <dbReference type="Rhea" id="RHEA:24056"/>
        <dbReference type="ChEBI" id="CHEBI:15377"/>
        <dbReference type="ChEBI" id="CHEBI:17268"/>
        <dbReference type="ChEBI" id="CHEBI:43474"/>
        <dbReference type="ChEBI" id="CHEBI:84139"/>
        <dbReference type="EC" id="3.1.3.25"/>
    </reaction>
</comment>
<evidence type="ECO:0000256" key="4">
    <source>
        <dbReference type="ARBA" id="ARBA00013106"/>
    </source>
</evidence>
<feature type="binding site" evidence="9">
    <location>
        <position position="217"/>
    </location>
    <ligand>
        <name>Mg(2+)</name>
        <dbReference type="ChEBI" id="CHEBI:18420"/>
        <label>1</label>
        <note>catalytic</note>
    </ligand>
</feature>
<dbReference type="InterPro" id="IPR020583">
    <property type="entry name" value="Inositol_monoP_metal-BS"/>
</dbReference>
<proteinExistence type="inferred from homology"/>
<keyword evidence="12" id="KW-1185">Reference proteome</keyword>
<dbReference type="PRINTS" id="PR00377">
    <property type="entry name" value="IMPHPHTASES"/>
</dbReference>
<reference evidence="11 12" key="1">
    <citation type="submission" date="2014-08" db="EMBL/GenBank/DDBJ databases">
        <authorList>
            <person name="Hassan Y.I."/>
            <person name="Lepp D."/>
            <person name="Zhou T."/>
        </authorList>
    </citation>
    <scope>NUCLEOTIDE SEQUENCE [LARGE SCALE GENOMIC DNA]</scope>
    <source>
        <strain evidence="11 12">IFO13584</strain>
    </source>
</reference>
<evidence type="ECO:0000256" key="5">
    <source>
        <dbReference type="ARBA" id="ARBA00019784"/>
    </source>
</evidence>
<comment type="similarity">
    <text evidence="3 10">Belongs to the inositol monophosphatase superfamily.</text>
</comment>
<evidence type="ECO:0000256" key="6">
    <source>
        <dbReference type="ARBA" id="ARBA00022723"/>
    </source>
</evidence>
<keyword evidence="6 9" id="KW-0479">Metal-binding</keyword>
<evidence type="ECO:0000313" key="12">
    <source>
        <dbReference type="Proteomes" id="UP000028981"/>
    </source>
</evidence>
<accession>A0A087LXW9</accession>
<evidence type="ECO:0000256" key="7">
    <source>
        <dbReference type="ARBA" id="ARBA00022801"/>
    </source>
</evidence>
<dbReference type="Gene3D" id="3.40.190.80">
    <property type="match status" value="1"/>
</dbReference>
<dbReference type="PANTHER" id="PTHR20854:SF4">
    <property type="entry name" value="INOSITOL-1-MONOPHOSPHATASE-RELATED"/>
    <property type="match status" value="1"/>
</dbReference>
<comment type="caution">
    <text evidence="11">The sequence shown here is derived from an EMBL/GenBank/DDBJ whole genome shotgun (WGS) entry which is preliminary data.</text>
</comment>
<evidence type="ECO:0000313" key="11">
    <source>
        <dbReference type="EMBL" id="KFL29472.1"/>
    </source>
</evidence>
<dbReference type="SUPFAM" id="SSF56655">
    <property type="entry name" value="Carbohydrate phosphatase"/>
    <property type="match status" value="1"/>
</dbReference>
<dbReference type="InterPro" id="IPR000760">
    <property type="entry name" value="Inositol_monophosphatase-like"/>
</dbReference>
<dbReference type="EC" id="3.1.3.25" evidence="4 10"/>
<dbReference type="OrthoDB" id="9785695at2"/>
<keyword evidence="7 10" id="KW-0378">Hydrolase</keyword>
<dbReference type="STRING" id="46914.JP75_21220"/>
<feature type="binding site" evidence="9">
    <location>
        <position position="91"/>
    </location>
    <ligand>
        <name>Mg(2+)</name>
        <dbReference type="ChEBI" id="CHEBI:18420"/>
        <label>1</label>
        <note>catalytic</note>
    </ligand>
</feature>
<dbReference type="EMBL" id="JQGC01000026">
    <property type="protein sequence ID" value="KFL29472.1"/>
    <property type="molecule type" value="Genomic_DNA"/>
</dbReference>
<keyword evidence="8 9" id="KW-0460">Magnesium</keyword>
<evidence type="ECO:0000256" key="1">
    <source>
        <dbReference type="ARBA" id="ARBA00001033"/>
    </source>
</evidence>
<evidence type="ECO:0000256" key="3">
    <source>
        <dbReference type="ARBA" id="ARBA00009759"/>
    </source>
</evidence>
<dbReference type="Proteomes" id="UP000028981">
    <property type="component" value="Unassembled WGS sequence"/>
</dbReference>
<dbReference type="Gene3D" id="3.30.540.10">
    <property type="entry name" value="Fructose-1,6-Bisphosphatase, subunit A, domain 1"/>
    <property type="match status" value="1"/>
</dbReference>
<dbReference type="InterPro" id="IPR033942">
    <property type="entry name" value="IMPase"/>
</dbReference>
<dbReference type="PROSITE" id="PS00629">
    <property type="entry name" value="IMP_1"/>
    <property type="match status" value="1"/>
</dbReference>
<comment type="cofactor">
    <cofactor evidence="2 9 10">
        <name>Mg(2+)</name>
        <dbReference type="ChEBI" id="CHEBI:18420"/>
    </cofactor>
</comment>
<dbReference type="GO" id="GO:0008934">
    <property type="term" value="F:inositol monophosphate 1-phosphatase activity"/>
    <property type="evidence" value="ECO:0007669"/>
    <property type="project" value="InterPro"/>
</dbReference>
<evidence type="ECO:0000256" key="8">
    <source>
        <dbReference type="ARBA" id="ARBA00022842"/>
    </source>
</evidence>
<feature type="binding site" evidence="9">
    <location>
        <position position="93"/>
    </location>
    <ligand>
        <name>Mg(2+)</name>
        <dbReference type="ChEBI" id="CHEBI:18420"/>
        <label>2</label>
    </ligand>
</feature>
<feature type="binding site" evidence="9">
    <location>
        <position position="75"/>
    </location>
    <ligand>
        <name>Mg(2+)</name>
        <dbReference type="ChEBI" id="CHEBI:18420"/>
        <label>1</label>
        <note>catalytic</note>
    </ligand>
</feature>
<dbReference type="AlphaFoldDB" id="A0A087LXW9"/>
<dbReference type="CDD" id="cd01639">
    <property type="entry name" value="IMPase"/>
    <property type="match status" value="1"/>
</dbReference>
<dbReference type="GO" id="GO:0006020">
    <property type="term" value="P:inositol metabolic process"/>
    <property type="evidence" value="ECO:0007669"/>
    <property type="project" value="TreeGrafter"/>
</dbReference>
<organism evidence="11 12">
    <name type="scientific">Devosia riboflavina</name>
    <dbReference type="NCBI Taxonomy" id="46914"/>
    <lineage>
        <taxon>Bacteria</taxon>
        <taxon>Pseudomonadati</taxon>
        <taxon>Pseudomonadota</taxon>
        <taxon>Alphaproteobacteria</taxon>
        <taxon>Hyphomicrobiales</taxon>
        <taxon>Devosiaceae</taxon>
        <taxon>Devosia</taxon>
    </lineage>
</organism>
<dbReference type="GO" id="GO:0046872">
    <property type="term" value="F:metal ion binding"/>
    <property type="evidence" value="ECO:0007669"/>
    <property type="project" value="UniProtKB-KW"/>
</dbReference>
<evidence type="ECO:0000256" key="9">
    <source>
        <dbReference type="PIRSR" id="PIRSR600760-2"/>
    </source>
</evidence>
<evidence type="ECO:0000256" key="10">
    <source>
        <dbReference type="RuleBase" id="RU364068"/>
    </source>
</evidence>
<dbReference type="FunFam" id="3.30.540.10:FF:000003">
    <property type="entry name" value="Inositol-1-monophosphatase"/>
    <property type="match status" value="1"/>
</dbReference>
<name>A0A087LXW9_9HYPH</name>
<dbReference type="Pfam" id="PF00459">
    <property type="entry name" value="Inositol_P"/>
    <property type="match status" value="1"/>
</dbReference>
<dbReference type="PANTHER" id="PTHR20854">
    <property type="entry name" value="INOSITOL MONOPHOSPHATASE"/>
    <property type="match status" value="1"/>
</dbReference>
<sequence length="269" mass="29006">MTDTVRERADRLSAAKTIIRQAGAVALDYFERYDMLEVQSKRTAQDLFSEADTNVERLIRTAIAEQFPCDGLVGEEYGKQEGTSTWQWVIDPIDGTSCFLHGLPTWCVVIAVLENGVPVLGLTYDACRDHLYWAALGEGAWRNDARIRVHPRAVIADGLTAIGGSNAVYSAQLGGIIERLLAAGGSYMRNGSTALTLAHVAAGHYVGYFQPLLNSWDCLAGLLLVSEAGGVTKDFMADTGLYGRGDVFACAPQVATELEEIVGSTASPR</sequence>
<feature type="binding site" evidence="9">
    <location>
        <position position="94"/>
    </location>
    <ligand>
        <name>Mg(2+)</name>
        <dbReference type="ChEBI" id="CHEBI:18420"/>
        <label>1</label>
        <note>catalytic</note>
    </ligand>
</feature>
<dbReference type="RefSeq" id="WP_035086518.1">
    <property type="nucleotide sequence ID" value="NZ_JQGC01000026.1"/>
</dbReference>
<gene>
    <name evidence="11" type="ORF">JP75_21220</name>
</gene>
<protein>
    <recommendedName>
        <fullName evidence="5 10">Inositol-1-monophosphatase</fullName>
        <ecNumber evidence="4 10">3.1.3.25</ecNumber>
    </recommendedName>
</protein>
<evidence type="ECO:0000256" key="2">
    <source>
        <dbReference type="ARBA" id="ARBA00001946"/>
    </source>
</evidence>